<proteinExistence type="predicted"/>
<evidence type="ECO:0000313" key="1">
    <source>
        <dbReference type="EMBL" id="EDU51602.1"/>
    </source>
</evidence>
<name>B2WEW0_PYRTR</name>
<dbReference type="EMBL" id="DS231623">
    <property type="protein sequence ID" value="EDU51602.1"/>
    <property type="molecule type" value="Genomic_DNA"/>
</dbReference>
<accession>B2WEW0</accession>
<protein>
    <submittedName>
        <fullName evidence="1">Uncharacterized protein</fullName>
    </submittedName>
</protein>
<gene>
    <name evidence="1" type="ORF">PTRG_08683</name>
</gene>
<dbReference type="InParanoid" id="B2WEW0"/>
<reference evidence="2" key="1">
    <citation type="journal article" date="2013" name="G3 (Bethesda)">
        <title>Comparative genomics of a plant-pathogenic fungus, Pyrenophora tritici-repentis, reveals transduplication and the impact of repeat elements on pathogenicity and population divergence.</title>
        <authorList>
            <person name="Manning V.A."/>
            <person name="Pandelova I."/>
            <person name="Dhillon B."/>
            <person name="Wilhelm L.J."/>
            <person name="Goodwin S.B."/>
            <person name="Berlin A.M."/>
            <person name="Figueroa M."/>
            <person name="Freitag M."/>
            <person name="Hane J.K."/>
            <person name="Henrissat B."/>
            <person name="Holman W.H."/>
            <person name="Kodira C.D."/>
            <person name="Martin J."/>
            <person name="Oliver R.P."/>
            <person name="Robbertse B."/>
            <person name="Schackwitz W."/>
            <person name="Schwartz D.C."/>
            <person name="Spatafora J.W."/>
            <person name="Turgeon B.G."/>
            <person name="Yandava C."/>
            <person name="Young S."/>
            <person name="Zhou S."/>
            <person name="Zeng Q."/>
            <person name="Grigoriev I.V."/>
            <person name="Ma L.-J."/>
            <person name="Ciuffetti L.M."/>
        </authorList>
    </citation>
    <scope>NUCLEOTIDE SEQUENCE [LARGE SCALE GENOMIC DNA]</scope>
    <source>
        <strain evidence="2">Pt-1C-BFP</strain>
    </source>
</reference>
<dbReference type="Proteomes" id="UP000001471">
    <property type="component" value="Unassembled WGS sequence"/>
</dbReference>
<sequence length="86" mass="8264">MGLGVESGVVIVEFEMRGVEVGHGVDGLGVDDAGVSELGGGQLEVGAGAGSGLTTVVVVSWVTVFSGLTTSTVFVVATVEVAAGGA</sequence>
<organism evidence="1 2">
    <name type="scientific">Pyrenophora tritici-repentis (strain Pt-1C-BFP)</name>
    <name type="common">Wheat tan spot fungus</name>
    <name type="synonym">Drechslera tritici-repentis</name>
    <dbReference type="NCBI Taxonomy" id="426418"/>
    <lineage>
        <taxon>Eukaryota</taxon>
        <taxon>Fungi</taxon>
        <taxon>Dikarya</taxon>
        <taxon>Ascomycota</taxon>
        <taxon>Pezizomycotina</taxon>
        <taxon>Dothideomycetes</taxon>
        <taxon>Pleosporomycetidae</taxon>
        <taxon>Pleosporales</taxon>
        <taxon>Pleosporineae</taxon>
        <taxon>Pleosporaceae</taxon>
        <taxon>Pyrenophora</taxon>
    </lineage>
</organism>
<evidence type="ECO:0000313" key="2">
    <source>
        <dbReference type="Proteomes" id="UP000001471"/>
    </source>
</evidence>
<dbReference type="HOGENOM" id="CLU_2498983_0_0_1"/>
<dbReference type="AlphaFoldDB" id="B2WEW0"/>